<name>A0ABD2PW44_9PLAT</name>
<accession>A0ABD2PW44</accession>
<reference evidence="1 2" key="1">
    <citation type="submission" date="2024-11" db="EMBL/GenBank/DDBJ databases">
        <title>Adaptive evolution of stress response genes in parasites aligns with host niche diversity.</title>
        <authorList>
            <person name="Hahn C."/>
            <person name="Resl P."/>
        </authorList>
    </citation>
    <scope>NUCLEOTIDE SEQUENCE [LARGE SCALE GENOMIC DNA]</scope>
    <source>
        <strain evidence="1">EGGRZ-B1_66</strain>
        <tissue evidence="1">Body</tissue>
    </source>
</reference>
<sequence length="168" mass="18797">MASTSEEMLHSCKRESNLESPILSFNNDESVALSSDDVASKCLSVRSCVNPIFVITPIDSLDGDEDHLFTAIQQTRYMPARANSNPEEKLGRDDERPIIIKALSTMPAKGKLCRQSNTDVDDLNKASSVSFLTETNKSSELPCNEEYTVSTMSGKKWQSKRKKWQDEE</sequence>
<protein>
    <submittedName>
        <fullName evidence="1">Uncharacterized protein</fullName>
    </submittedName>
</protein>
<evidence type="ECO:0000313" key="2">
    <source>
        <dbReference type="Proteomes" id="UP001626550"/>
    </source>
</evidence>
<keyword evidence="2" id="KW-1185">Reference proteome</keyword>
<dbReference type="EMBL" id="JBJKFK010002743">
    <property type="protein sequence ID" value="KAL3310676.1"/>
    <property type="molecule type" value="Genomic_DNA"/>
</dbReference>
<proteinExistence type="predicted"/>
<comment type="caution">
    <text evidence="1">The sequence shown here is derived from an EMBL/GenBank/DDBJ whole genome shotgun (WGS) entry which is preliminary data.</text>
</comment>
<evidence type="ECO:0000313" key="1">
    <source>
        <dbReference type="EMBL" id="KAL3310676.1"/>
    </source>
</evidence>
<dbReference type="Proteomes" id="UP001626550">
    <property type="component" value="Unassembled WGS sequence"/>
</dbReference>
<gene>
    <name evidence="1" type="ORF">Ciccas_010753</name>
</gene>
<dbReference type="AlphaFoldDB" id="A0ABD2PW44"/>
<organism evidence="1 2">
    <name type="scientific">Cichlidogyrus casuarinus</name>
    <dbReference type="NCBI Taxonomy" id="1844966"/>
    <lineage>
        <taxon>Eukaryota</taxon>
        <taxon>Metazoa</taxon>
        <taxon>Spiralia</taxon>
        <taxon>Lophotrochozoa</taxon>
        <taxon>Platyhelminthes</taxon>
        <taxon>Monogenea</taxon>
        <taxon>Monopisthocotylea</taxon>
        <taxon>Dactylogyridea</taxon>
        <taxon>Ancyrocephalidae</taxon>
        <taxon>Cichlidogyrus</taxon>
    </lineage>
</organism>